<keyword evidence="2 7" id="KW-0813">Transport</keyword>
<dbReference type="Pfam" id="PF19300">
    <property type="entry name" value="BPD_transp_1_N"/>
    <property type="match status" value="1"/>
</dbReference>
<organism evidence="9 10">
    <name type="scientific">Microbacterium esteraromaticum</name>
    <dbReference type="NCBI Taxonomy" id="57043"/>
    <lineage>
        <taxon>Bacteria</taxon>
        <taxon>Bacillati</taxon>
        <taxon>Actinomycetota</taxon>
        <taxon>Actinomycetes</taxon>
        <taxon>Micrococcales</taxon>
        <taxon>Microbacteriaceae</taxon>
        <taxon>Microbacterium</taxon>
    </lineage>
</organism>
<feature type="transmembrane region" description="Helical" evidence="7">
    <location>
        <begin position="12"/>
        <end position="31"/>
    </location>
</feature>
<dbReference type="CDD" id="cd06261">
    <property type="entry name" value="TM_PBP2"/>
    <property type="match status" value="1"/>
</dbReference>
<dbReference type="EMBL" id="CP043732">
    <property type="protein sequence ID" value="QMU97290.1"/>
    <property type="molecule type" value="Genomic_DNA"/>
</dbReference>
<evidence type="ECO:0000313" key="9">
    <source>
        <dbReference type="EMBL" id="QMU97290.1"/>
    </source>
</evidence>
<dbReference type="Pfam" id="PF00528">
    <property type="entry name" value="BPD_transp_1"/>
    <property type="match status" value="1"/>
</dbReference>
<reference evidence="9 10" key="1">
    <citation type="journal article" date="2020" name="Front. Microbiol.">
        <title>Design of Bacterial Strain-Specific qPCR Assays Using NGS Data and Publicly Available Resources and Its Application to Track Biocontrol Strains.</title>
        <authorList>
            <person name="Hernandez I."/>
            <person name="Sant C."/>
            <person name="Martinez R."/>
            <person name="Fernandez C."/>
        </authorList>
    </citation>
    <scope>NUCLEOTIDE SEQUENCE [LARGE SCALE GENOMIC DNA]</scope>
    <source>
        <strain evidence="9 10">B24</strain>
    </source>
</reference>
<feature type="transmembrane region" description="Helical" evidence="7">
    <location>
        <begin position="98"/>
        <end position="121"/>
    </location>
</feature>
<dbReference type="GO" id="GO:0005886">
    <property type="term" value="C:plasma membrane"/>
    <property type="evidence" value="ECO:0007669"/>
    <property type="project" value="UniProtKB-SubCell"/>
</dbReference>
<sequence>MLNYLLRRVLEAIPVLLIILTFVFVLVNVAGDPVASMLGEEATPQQVAATRHALGLDRPIVVQYVDYLWHVVQGDFGDSYRYGQPALVLVLQRLPVTLTLAISGIALAVAFAIPAGVIAAVRRGSALDNSLLGISVLAKAMPNFWLGIMLILVFSVGLRLLPVSGSGSIAHLVLPAVALATGVAAEIMMLVRSSVIEELGNDYVRTARGKGITESRVLRVHALRNAFVPVTSIVLLQFAGLIGGAIIVETVFAWPGLGMLLIQAVTNKDLPVVQAGVFVVALMIIVVNLCGDVIFRLSDRRIQL</sequence>
<dbReference type="SUPFAM" id="SSF161098">
    <property type="entry name" value="MetI-like"/>
    <property type="match status" value="1"/>
</dbReference>
<dbReference type="InterPro" id="IPR045621">
    <property type="entry name" value="BPD_transp_1_N"/>
</dbReference>
<dbReference type="Proteomes" id="UP000515708">
    <property type="component" value="Chromosome"/>
</dbReference>
<proteinExistence type="inferred from homology"/>
<feature type="transmembrane region" description="Helical" evidence="7">
    <location>
        <begin position="142"/>
        <end position="162"/>
    </location>
</feature>
<feature type="transmembrane region" description="Helical" evidence="7">
    <location>
        <begin position="168"/>
        <end position="191"/>
    </location>
</feature>
<accession>A0A7D7WIK5</accession>
<keyword evidence="4 7" id="KW-0812">Transmembrane</keyword>
<evidence type="ECO:0000256" key="6">
    <source>
        <dbReference type="ARBA" id="ARBA00023136"/>
    </source>
</evidence>
<evidence type="ECO:0000259" key="8">
    <source>
        <dbReference type="PROSITE" id="PS50928"/>
    </source>
</evidence>
<evidence type="ECO:0000256" key="5">
    <source>
        <dbReference type="ARBA" id="ARBA00022989"/>
    </source>
</evidence>
<keyword evidence="3" id="KW-1003">Cell membrane</keyword>
<dbReference type="PANTHER" id="PTHR43163:SF6">
    <property type="entry name" value="DIPEPTIDE TRANSPORT SYSTEM PERMEASE PROTEIN DPPB-RELATED"/>
    <property type="match status" value="1"/>
</dbReference>
<dbReference type="PROSITE" id="PS50928">
    <property type="entry name" value="ABC_TM1"/>
    <property type="match status" value="1"/>
</dbReference>
<evidence type="ECO:0000256" key="7">
    <source>
        <dbReference type="RuleBase" id="RU363032"/>
    </source>
</evidence>
<dbReference type="PANTHER" id="PTHR43163">
    <property type="entry name" value="DIPEPTIDE TRANSPORT SYSTEM PERMEASE PROTEIN DPPB-RELATED"/>
    <property type="match status" value="1"/>
</dbReference>
<evidence type="ECO:0000313" key="10">
    <source>
        <dbReference type="Proteomes" id="UP000515708"/>
    </source>
</evidence>
<dbReference type="InterPro" id="IPR035906">
    <property type="entry name" value="MetI-like_sf"/>
</dbReference>
<dbReference type="InterPro" id="IPR000515">
    <property type="entry name" value="MetI-like"/>
</dbReference>
<name>A0A7D7WIK5_9MICO</name>
<keyword evidence="6 7" id="KW-0472">Membrane</keyword>
<dbReference type="RefSeq" id="WP_182252285.1">
    <property type="nucleotide sequence ID" value="NZ_CP043732.1"/>
</dbReference>
<evidence type="ECO:0000256" key="1">
    <source>
        <dbReference type="ARBA" id="ARBA00004651"/>
    </source>
</evidence>
<evidence type="ECO:0000256" key="2">
    <source>
        <dbReference type="ARBA" id="ARBA00022448"/>
    </source>
</evidence>
<comment type="subcellular location">
    <subcellularLocation>
        <location evidence="1 7">Cell membrane</location>
        <topology evidence="1 7">Multi-pass membrane protein</topology>
    </subcellularLocation>
</comment>
<feature type="transmembrane region" description="Helical" evidence="7">
    <location>
        <begin position="272"/>
        <end position="295"/>
    </location>
</feature>
<dbReference type="GO" id="GO:0055085">
    <property type="term" value="P:transmembrane transport"/>
    <property type="evidence" value="ECO:0007669"/>
    <property type="project" value="InterPro"/>
</dbReference>
<feature type="transmembrane region" description="Helical" evidence="7">
    <location>
        <begin position="226"/>
        <end position="252"/>
    </location>
</feature>
<protein>
    <submittedName>
        <fullName evidence="9">ABC transporter permease</fullName>
    </submittedName>
</protein>
<evidence type="ECO:0000256" key="4">
    <source>
        <dbReference type="ARBA" id="ARBA00022692"/>
    </source>
</evidence>
<dbReference type="AlphaFoldDB" id="A0A7D7WIK5"/>
<feature type="domain" description="ABC transmembrane type-1" evidence="8">
    <location>
        <begin position="94"/>
        <end position="291"/>
    </location>
</feature>
<evidence type="ECO:0000256" key="3">
    <source>
        <dbReference type="ARBA" id="ARBA00022475"/>
    </source>
</evidence>
<keyword evidence="5 7" id="KW-1133">Transmembrane helix</keyword>
<dbReference type="Gene3D" id="1.10.3720.10">
    <property type="entry name" value="MetI-like"/>
    <property type="match status" value="1"/>
</dbReference>
<gene>
    <name evidence="9" type="ORF">FVO59_08720</name>
</gene>
<comment type="similarity">
    <text evidence="7">Belongs to the binding-protein-dependent transport system permease family.</text>
</comment>